<dbReference type="STRING" id="1798550.A2927_01400"/>
<dbReference type="EMBL" id="MHKL01000003">
    <property type="protein sequence ID" value="OGY89999.1"/>
    <property type="molecule type" value="Genomic_DNA"/>
</dbReference>
<dbReference type="Gene3D" id="2.60.200.40">
    <property type="match status" value="1"/>
</dbReference>
<protein>
    <recommendedName>
        <fullName evidence="1">DAGKc domain-containing protein</fullName>
    </recommendedName>
</protein>
<evidence type="ECO:0000313" key="2">
    <source>
        <dbReference type="EMBL" id="OGY89999.1"/>
    </source>
</evidence>
<organism evidence="2 3">
    <name type="scientific">Candidatus Komeilibacteria bacterium RIFCSPLOWO2_01_FULL_45_10</name>
    <dbReference type="NCBI Taxonomy" id="1798550"/>
    <lineage>
        <taxon>Bacteria</taxon>
        <taxon>Candidatus Komeiliibacteriota</taxon>
    </lineage>
</organism>
<dbReference type="InterPro" id="IPR017438">
    <property type="entry name" value="ATP-NAD_kinase_N"/>
</dbReference>
<comment type="caution">
    <text evidence="2">The sequence shown here is derived from an EMBL/GenBank/DDBJ whole genome shotgun (WGS) entry which is preliminary data.</text>
</comment>
<dbReference type="AlphaFoldDB" id="A0A1G2BN41"/>
<dbReference type="InterPro" id="IPR001206">
    <property type="entry name" value="Diacylglycerol_kinase_cat_dom"/>
</dbReference>
<dbReference type="SUPFAM" id="SSF111331">
    <property type="entry name" value="NAD kinase/diacylglycerol kinase-like"/>
    <property type="match status" value="1"/>
</dbReference>
<proteinExistence type="predicted"/>
<name>A0A1G2BN41_9BACT</name>
<gene>
    <name evidence="2" type="ORF">A2927_01400</name>
</gene>
<evidence type="ECO:0000259" key="1">
    <source>
        <dbReference type="Pfam" id="PF00781"/>
    </source>
</evidence>
<evidence type="ECO:0000313" key="3">
    <source>
        <dbReference type="Proteomes" id="UP000178849"/>
    </source>
</evidence>
<sequence length="253" mass="28063">MYLYIYDTFLNHKKYFNVLSRLENRLADLEIKGKISRLNILKNMKEVIEDGVKQGVETVVAVGNDLTFSKIVNIIAEMNVTLGIIPIGKSKIAEILGIPEGEAAGDVLAQRLIKKIDLGKINHQYFIDSATIDNTDVILDFEKFQISPTCKNAVVSICNLGFLTTNQSIYRERISIPTDGLLEAVIAPIKSGLFKKIKALNKQSIFPFKKITVGSRAEPVTVTIDQQAVFKTPVEVAVAPKKLKVIVGSNRLF</sequence>
<reference evidence="2 3" key="1">
    <citation type="journal article" date="2016" name="Nat. Commun.">
        <title>Thousands of microbial genomes shed light on interconnected biogeochemical processes in an aquifer system.</title>
        <authorList>
            <person name="Anantharaman K."/>
            <person name="Brown C.T."/>
            <person name="Hug L.A."/>
            <person name="Sharon I."/>
            <person name="Castelle C.J."/>
            <person name="Probst A.J."/>
            <person name="Thomas B.C."/>
            <person name="Singh A."/>
            <person name="Wilkins M.J."/>
            <person name="Karaoz U."/>
            <person name="Brodie E.L."/>
            <person name="Williams K.H."/>
            <person name="Hubbard S.S."/>
            <person name="Banfield J.F."/>
        </authorList>
    </citation>
    <scope>NUCLEOTIDE SEQUENCE [LARGE SCALE GENOMIC DNA]</scope>
</reference>
<dbReference type="Gene3D" id="3.40.50.10330">
    <property type="entry name" value="Probable inorganic polyphosphate/atp-NAD kinase, domain 1"/>
    <property type="match status" value="1"/>
</dbReference>
<dbReference type="InterPro" id="IPR016064">
    <property type="entry name" value="NAD/diacylglycerol_kinase_sf"/>
</dbReference>
<dbReference type="Pfam" id="PF00781">
    <property type="entry name" value="DAGK_cat"/>
    <property type="match status" value="1"/>
</dbReference>
<dbReference type="GO" id="GO:0016301">
    <property type="term" value="F:kinase activity"/>
    <property type="evidence" value="ECO:0007669"/>
    <property type="project" value="InterPro"/>
</dbReference>
<feature type="domain" description="DAGKc" evidence="1">
    <location>
        <begin position="12"/>
        <end position="121"/>
    </location>
</feature>
<accession>A0A1G2BN41</accession>
<dbReference type="Proteomes" id="UP000178849">
    <property type="component" value="Unassembled WGS sequence"/>
</dbReference>